<dbReference type="InterPro" id="IPR000847">
    <property type="entry name" value="LysR_HTH_N"/>
</dbReference>
<reference evidence="6" key="1">
    <citation type="journal article" date="2021" name="PeerJ">
        <title>Extensive microbial diversity within the chicken gut microbiome revealed by metagenomics and culture.</title>
        <authorList>
            <person name="Gilroy R."/>
            <person name="Ravi A."/>
            <person name="Getino M."/>
            <person name="Pursley I."/>
            <person name="Horton D.L."/>
            <person name="Alikhan N.F."/>
            <person name="Baker D."/>
            <person name="Gharbi K."/>
            <person name="Hall N."/>
            <person name="Watson M."/>
            <person name="Adriaenssens E.M."/>
            <person name="Foster-Nyarko E."/>
            <person name="Jarju S."/>
            <person name="Secka A."/>
            <person name="Antonio M."/>
            <person name="Oren A."/>
            <person name="Chaudhuri R.R."/>
            <person name="La Ragione R."/>
            <person name="Hildebrand F."/>
            <person name="Pallen M.J."/>
        </authorList>
    </citation>
    <scope>NUCLEOTIDE SEQUENCE</scope>
    <source>
        <strain evidence="6">CHK183-5548</strain>
    </source>
</reference>
<keyword evidence="3" id="KW-0238">DNA-binding</keyword>
<dbReference type="PANTHER" id="PTHR30419:SF8">
    <property type="entry name" value="NITROGEN ASSIMILATION TRANSCRIPTIONAL ACTIVATOR-RELATED"/>
    <property type="match status" value="1"/>
</dbReference>
<dbReference type="InterPro" id="IPR036390">
    <property type="entry name" value="WH_DNA-bd_sf"/>
</dbReference>
<dbReference type="Pfam" id="PF00126">
    <property type="entry name" value="HTH_1"/>
    <property type="match status" value="1"/>
</dbReference>
<dbReference type="SUPFAM" id="SSF53850">
    <property type="entry name" value="Periplasmic binding protein-like II"/>
    <property type="match status" value="1"/>
</dbReference>
<dbReference type="GO" id="GO:0003677">
    <property type="term" value="F:DNA binding"/>
    <property type="evidence" value="ECO:0007669"/>
    <property type="project" value="UniProtKB-KW"/>
</dbReference>
<dbReference type="Gene3D" id="1.10.10.10">
    <property type="entry name" value="Winged helix-like DNA-binding domain superfamily/Winged helix DNA-binding domain"/>
    <property type="match status" value="1"/>
</dbReference>
<comment type="caution">
    <text evidence="6">The sequence shown here is derived from an EMBL/GenBank/DDBJ whole genome shotgun (WGS) entry which is preliminary data.</text>
</comment>
<dbReference type="SUPFAM" id="SSF46785">
    <property type="entry name" value="Winged helix' DNA-binding domain"/>
    <property type="match status" value="1"/>
</dbReference>
<organism evidence="6 7">
    <name type="scientific">Candidatus Lachnoclostridium pullistercoris</name>
    <dbReference type="NCBI Taxonomy" id="2838632"/>
    <lineage>
        <taxon>Bacteria</taxon>
        <taxon>Bacillati</taxon>
        <taxon>Bacillota</taxon>
        <taxon>Clostridia</taxon>
        <taxon>Lachnospirales</taxon>
        <taxon>Lachnospiraceae</taxon>
    </lineage>
</organism>
<evidence type="ECO:0000313" key="7">
    <source>
        <dbReference type="Proteomes" id="UP000823883"/>
    </source>
</evidence>
<dbReference type="InterPro" id="IPR005119">
    <property type="entry name" value="LysR_subst-bd"/>
</dbReference>
<sequence>MNIKFYEYIKAIAEEGSLLKAAARLGLSQPALSHFLTSAEFQIGHPLFSRSSRGLTPTAVGWVYIQAADEIIRIKAQTYHNIRRLSSQEETRLILGATPHRGAEIYSSLYRKFTLLYPNVRLSSREGYMKTLIQMLLDGKIDFLLGSASDFRQKEYRFLRFFREEIVLAVSEHHPLAACAGFPQDLKPVLPSLKEVEEIPFVKAGPNTTLHQITVSLFESQEISPTVVFETDNAAVQCEMIRSNQGIGFLPATYVYRNPDLRCFSLEPKAWVYAGMYHLNGRHLTSCERHMICMAYEQSKAIRLNERFLEYPDGVVQDILREFLPENGTDVKERSQKWS</sequence>
<dbReference type="InterPro" id="IPR036388">
    <property type="entry name" value="WH-like_DNA-bd_sf"/>
</dbReference>
<dbReference type="AlphaFoldDB" id="A0A9D2PG19"/>
<dbReference type="InterPro" id="IPR050950">
    <property type="entry name" value="HTH-type_LysR_regulators"/>
</dbReference>
<feature type="domain" description="HTH lysR-type" evidence="5">
    <location>
        <begin position="1"/>
        <end position="58"/>
    </location>
</feature>
<dbReference type="Proteomes" id="UP000823883">
    <property type="component" value="Unassembled WGS sequence"/>
</dbReference>
<accession>A0A9D2PG19</accession>
<dbReference type="CDD" id="cd05466">
    <property type="entry name" value="PBP2_LTTR_substrate"/>
    <property type="match status" value="1"/>
</dbReference>
<dbReference type="GO" id="GO:0005829">
    <property type="term" value="C:cytosol"/>
    <property type="evidence" value="ECO:0007669"/>
    <property type="project" value="TreeGrafter"/>
</dbReference>
<reference evidence="6" key="2">
    <citation type="submission" date="2021-04" db="EMBL/GenBank/DDBJ databases">
        <authorList>
            <person name="Gilroy R."/>
        </authorList>
    </citation>
    <scope>NUCLEOTIDE SEQUENCE</scope>
    <source>
        <strain evidence="6">CHK183-5548</strain>
    </source>
</reference>
<comment type="similarity">
    <text evidence="1">Belongs to the LysR transcriptional regulatory family.</text>
</comment>
<keyword evidence="4" id="KW-0804">Transcription</keyword>
<protein>
    <submittedName>
        <fullName evidence="6">LysR family transcriptional regulator</fullName>
    </submittedName>
</protein>
<dbReference type="PROSITE" id="PS50931">
    <property type="entry name" value="HTH_LYSR"/>
    <property type="match status" value="1"/>
</dbReference>
<dbReference type="Pfam" id="PF03466">
    <property type="entry name" value="LysR_substrate"/>
    <property type="match status" value="1"/>
</dbReference>
<proteinExistence type="inferred from homology"/>
<evidence type="ECO:0000313" key="6">
    <source>
        <dbReference type="EMBL" id="HJC48815.1"/>
    </source>
</evidence>
<gene>
    <name evidence="6" type="ORF">IAA04_12275</name>
</gene>
<evidence type="ECO:0000259" key="5">
    <source>
        <dbReference type="PROSITE" id="PS50931"/>
    </source>
</evidence>
<dbReference type="Gene3D" id="3.40.190.290">
    <property type="match status" value="1"/>
</dbReference>
<evidence type="ECO:0000256" key="2">
    <source>
        <dbReference type="ARBA" id="ARBA00023015"/>
    </source>
</evidence>
<name>A0A9D2PG19_9FIRM</name>
<evidence type="ECO:0000256" key="4">
    <source>
        <dbReference type="ARBA" id="ARBA00023163"/>
    </source>
</evidence>
<dbReference type="GO" id="GO:0003700">
    <property type="term" value="F:DNA-binding transcription factor activity"/>
    <property type="evidence" value="ECO:0007669"/>
    <property type="project" value="InterPro"/>
</dbReference>
<keyword evidence="2" id="KW-0805">Transcription regulation</keyword>
<dbReference type="PANTHER" id="PTHR30419">
    <property type="entry name" value="HTH-TYPE TRANSCRIPTIONAL REGULATOR YBHD"/>
    <property type="match status" value="1"/>
</dbReference>
<evidence type="ECO:0000256" key="1">
    <source>
        <dbReference type="ARBA" id="ARBA00009437"/>
    </source>
</evidence>
<evidence type="ECO:0000256" key="3">
    <source>
        <dbReference type="ARBA" id="ARBA00023125"/>
    </source>
</evidence>
<dbReference type="EMBL" id="DWWL01000081">
    <property type="protein sequence ID" value="HJC48815.1"/>
    <property type="molecule type" value="Genomic_DNA"/>
</dbReference>